<name>G4ZA53_PHYSP</name>
<proteinExistence type="predicted"/>
<feature type="non-terminal residue" evidence="2">
    <location>
        <position position="1"/>
    </location>
</feature>
<accession>G4ZA53</accession>
<sequence length="67" mass="8060">LLQLLNRAYELNLREIQVAGDSSVVVRYLRDRRLPKTENLKRLYLKCRRLADRIRVDAWHHIHPNAN</sequence>
<evidence type="ECO:0000259" key="1">
    <source>
        <dbReference type="Pfam" id="PF13456"/>
    </source>
</evidence>
<dbReference type="Pfam" id="PF13456">
    <property type="entry name" value="RVT_3"/>
    <property type="match status" value="1"/>
</dbReference>
<protein>
    <recommendedName>
        <fullName evidence="1">RNase H type-1 domain-containing protein</fullName>
    </recommendedName>
</protein>
<evidence type="ECO:0000313" key="3">
    <source>
        <dbReference type="Proteomes" id="UP000002640"/>
    </source>
</evidence>
<dbReference type="GO" id="GO:0004523">
    <property type="term" value="F:RNA-DNA hybrid ribonuclease activity"/>
    <property type="evidence" value="ECO:0007669"/>
    <property type="project" value="InterPro"/>
</dbReference>
<dbReference type="InterPro" id="IPR036397">
    <property type="entry name" value="RNaseH_sf"/>
</dbReference>
<dbReference type="SMR" id="G4ZA53"/>
<organism evidence="2 3">
    <name type="scientific">Phytophthora sojae (strain P6497)</name>
    <name type="common">Soybean stem and root rot agent</name>
    <name type="synonym">Phytophthora megasperma f. sp. glycines</name>
    <dbReference type="NCBI Taxonomy" id="1094619"/>
    <lineage>
        <taxon>Eukaryota</taxon>
        <taxon>Sar</taxon>
        <taxon>Stramenopiles</taxon>
        <taxon>Oomycota</taxon>
        <taxon>Peronosporomycetes</taxon>
        <taxon>Peronosporales</taxon>
        <taxon>Peronosporaceae</taxon>
        <taxon>Phytophthora</taxon>
    </lineage>
</organism>
<feature type="domain" description="RNase H type-1" evidence="1">
    <location>
        <begin position="5"/>
        <end position="67"/>
    </location>
</feature>
<dbReference type="Gene3D" id="3.30.420.10">
    <property type="entry name" value="Ribonuclease H-like superfamily/Ribonuclease H"/>
    <property type="match status" value="1"/>
</dbReference>
<dbReference type="GeneID" id="20651775"/>
<dbReference type="GO" id="GO:0003676">
    <property type="term" value="F:nucleic acid binding"/>
    <property type="evidence" value="ECO:0007669"/>
    <property type="project" value="InterPro"/>
</dbReference>
<dbReference type="InterPro" id="IPR002156">
    <property type="entry name" value="RNaseH_domain"/>
</dbReference>
<reference evidence="2 3" key="1">
    <citation type="journal article" date="2006" name="Science">
        <title>Phytophthora genome sequences uncover evolutionary origins and mechanisms of pathogenesis.</title>
        <authorList>
            <person name="Tyler B.M."/>
            <person name="Tripathy S."/>
            <person name="Zhang X."/>
            <person name="Dehal P."/>
            <person name="Jiang R.H."/>
            <person name="Aerts A."/>
            <person name="Arredondo F.D."/>
            <person name="Baxter L."/>
            <person name="Bensasson D."/>
            <person name="Beynon J.L."/>
            <person name="Chapman J."/>
            <person name="Damasceno C.M."/>
            <person name="Dorrance A.E."/>
            <person name="Dou D."/>
            <person name="Dickerman A.W."/>
            <person name="Dubchak I.L."/>
            <person name="Garbelotto M."/>
            <person name="Gijzen M."/>
            <person name="Gordon S.G."/>
            <person name="Govers F."/>
            <person name="Grunwald N.J."/>
            <person name="Huang W."/>
            <person name="Ivors K.L."/>
            <person name="Jones R.W."/>
            <person name="Kamoun S."/>
            <person name="Krampis K."/>
            <person name="Lamour K.H."/>
            <person name="Lee M.K."/>
            <person name="McDonald W.H."/>
            <person name="Medina M."/>
            <person name="Meijer H.J."/>
            <person name="Nordberg E.K."/>
            <person name="Maclean D.J."/>
            <person name="Ospina-Giraldo M.D."/>
            <person name="Morris P.F."/>
            <person name="Phuntumart V."/>
            <person name="Putnam N.H."/>
            <person name="Rash S."/>
            <person name="Rose J.K."/>
            <person name="Sakihama Y."/>
            <person name="Salamov A.A."/>
            <person name="Savidor A."/>
            <person name="Scheuring C.F."/>
            <person name="Smith B.M."/>
            <person name="Sobral B.W."/>
            <person name="Terry A."/>
            <person name="Torto-Alalibo T.A."/>
            <person name="Win J."/>
            <person name="Xu Z."/>
            <person name="Zhang H."/>
            <person name="Grigoriev I.V."/>
            <person name="Rokhsar D.S."/>
            <person name="Boore J.L."/>
        </authorList>
    </citation>
    <scope>NUCLEOTIDE SEQUENCE [LARGE SCALE GENOMIC DNA]</scope>
    <source>
        <strain evidence="2 3">P6497</strain>
    </source>
</reference>
<evidence type="ECO:0000313" key="2">
    <source>
        <dbReference type="EMBL" id="EGZ21192.1"/>
    </source>
</evidence>
<dbReference type="KEGG" id="psoj:PHYSODRAFT_413127"/>
<dbReference type="EMBL" id="JH159153">
    <property type="protein sequence ID" value="EGZ21192.1"/>
    <property type="molecule type" value="Genomic_DNA"/>
</dbReference>
<dbReference type="Proteomes" id="UP000002640">
    <property type="component" value="Unassembled WGS sequence"/>
</dbReference>
<dbReference type="InParanoid" id="G4ZA53"/>
<dbReference type="RefSeq" id="XP_009523909.1">
    <property type="nucleotide sequence ID" value="XM_009525614.1"/>
</dbReference>
<dbReference type="AlphaFoldDB" id="G4ZA53"/>
<keyword evidence="3" id="KW-1185">Reference proteome</keyword>
<gene>
    <name evidence="2" type="ORF">PHYSODRAFT_413127</name>
</gene>
<feature type="non-terminal residue" evidence="2">
    <location>
        <position position="67"/>
    </location>
</feature>